<name>A0AAD6ZH90_9AGAR</name>
<dbReference type="AlphaFoldDB" id="A0AAD6ZH90"/>
<accession>A0AAD6ZH90</accession>
<proteinExistence type="predicted"/>
<evidence type="ECO:0000313" key="3">
    <source>
        <dbReference type="Proteomes" id="UP001218218"/>
    </source>
</evidence>
<comment type="caution">
    <text evidence="2">The sequence shown here is derived from an EMBL/GenBank/DDBJ whole genome shotgun (WGS) entry which is preliminary data.</text>
</comment>
<evidence type="ECO:0000256" key="1">
    <source>
        <dbReference type="SAM" id="MobiDB-lite"/>
    </source>
</evidence>
<protein>
    <submittedName>
        <fullName evidence="2">Uncharacterized protein</fullName>
    </submittedName>
</protein>
<organism evidence="2 3">
    <name type="scientific">Mycena albidolilacea</name>
    <dbReference type="NCBI Taxonomy" id="1033008"/>
    <lineage>
        <taxon>Eukaryota</taxon>
        <taxon>Fungi</taxon>
        <taxon>Dikarya</taxon>
        <taxon>Basidiomycota</taxon>
        <taxon>Agaricomycotina</taxon>
        <taxon>Agaricomycetes</taxon>
        <taxon>Agaricomycetidae</taxon>
        <taxon>Agaricales</taxon>
        <taxon>Marasmiineae</taxon>
        <taxon>Mycenaceae</taxon>
        <taxon>Mycena</taxon>
    </lineage>
</organism>
<dbReference type="Proteomes" id="UP001218218">
    <property type="component" value="Unassembled WGS sequence"/>
</dbReference>
<evidence type="ECO:0000313" key="2">
    <source>
        <dbReference type="EMBL" id="KAJ7321379.1"/>
    </source>
</evidence>
<reference evidence="2" key="1">
    <citation type="submission" date="2023-03" db="EMBL/GenBank/DDBJ databases">
        <title>Massive genome expansion in bonnet fungi (Mycena s.s.) driven by repeated elements and novel gene families across ecological guilds.</title>
        <authorList>
            <consortium name="Lawrence Berkeley National Laboratory"/>
            <person name="Harder C.B."/>
            <person name="Miyauchi S."/>
            <person name="Viragh M."/>
            <person name="Kuo A."/>
            <person name="Thoen E."/>
            <person name="Andreopoulos B."/>
            <person name="Lu D."/>
            <person name="Skrede I."/>
            <person name="Drula E."/>
            <person name="Henrissat B."/>
            <person name="Morin E."/>
            <person name="Kohler A."/>
            <person name="Barry K."/>
            <person name="LaButti K."/>
            <person name="Morin E."/>
            <person name="Salamov A."/>
            <person name="Lipzen A."/>
            <person name="Mereny Z."/>
            <person name="Hegedus B."/>
            <person name="Baldrian P."/>
            <person name="Stursova M."/>
            <person name="Weitz H."/>
            <person name="Taylor A."/>
            <person name="Grigoriev I.V."/>
            <person name="Nagy L.G."/>
            <person name="Martin F."/>
            <person name="Kauserud H."/>
        </authorList>
    </citation>
    <scope>NUCLEOTIDE SEQUENCE</scope>
    <source>
        <strain evidence="2">CBHHK002</strain>
    </source>
</reference>
<dbReference type="EMBL" id="JARIHO010000051">
    <property type="protein sequence ID" value="KAJ7321379.1"/>
    <property type="molecule type" value="Genomic_DNA"/>
</dbReference>
<sequence length="311" mass="34101">MPALRRASVVNLQCEHIKGLPDDPGIYHPHHRSARYQRLTLDAPFIQLRHDDACVYARTQADTSAEEVRCAAQGILRICLLYVLCLFRQLLVHLITRIHGGSHPHLGLQSRILQLDGEAGDAGAVTARTSFHRDRHTHCRFSIPPVPFSVAHIPQSLMTVIILPLLPAMTPKPPKRILALRPYERKIVLTEEQILSRTKSTPTPPPSTLPSCISHELSKTCQRIVRYAACAQRATTLKAALGALFTPAPKRVHAEIPAPVDPKTLATGIPRVSKGPAPTVGPARSTRMRRRGVLPTVVEEGSGESAVCAGW</sequence>
<gene>
    <name evidence="2" type="ORF">DFH08DRAFT_1033991</name>
</gene>
<feature type="region of interest" description="Disordered" evidence="1">
    <location>
        <begin position="263"/>
        <end position="286"/>
    </location>
</feature>
<keyword evidence="3" id="KW-1185">Reference proteome</keyword>